<dbReference type="SUPFAM" id="SSF51306">
    <property type="entry name" value="LexA/Signal peptidase"/>
    <property type="match status" value="1"/>
</dbReference>
<accession>A0AAN0NJ39</accession>
<keyword evidence="3" id="KW-0614">Plasmid</keyword>
<keyword evidence="1" id="KW-0812">Transmembrane</keyword>
<gene>
    <name evidence="3" type="ORF">AABB31_01565</name>
</gene>
<dbReference type="GO" id="GO:0006465">
    <property type="term" value="P:signal peptide processing"/>
    <property type="evidence" value="ECO:0007669"/>
    <property type="project" value="InterPro"/>
</dbReference>
<keyword evidence="1" id="KW-0472">Membrane</keyword>
<geneLocation type="plasmid" evidence="3 4">
    <name>pSS1-5</name>
</geneLocation>
<dbReference type="EMBL" id="CP151764">
    <property type="protein sequence ID" value="WZU65820.1"/>
    <property type="molecule type" value="Genomic_DNA"/>
</dbReference>
<evidence type="ECO:0000313" key="3">
    <source>
        <dbReference type="EMBL" id="WZU65820.1"/>
    </source>
</evidence>
<dbReference type="Proteomes" id="UP001470809">
    <property type="component" value="Plasmid pSS1-5"/>
</dbReference>
<evidence type="ECO:0000313" key="4">
    <source>
        <dbReference type="Proteomes" id="UP001470809"/>
    </source>
</evidence>
<sequence length="171" mass="18767">MSAPHDIGLVRRIASWILLTFGCLCIYFLDHVDIVMNASDSLDEPAFLMLDTPILLHKGAVVSAQMPEPLQVKFSGYHFVKLIGGMPGDEITYDDQGNPCIDDDECFPLFEKDGAPILPAIAPGVIPEDHYALFGTADKSLDSRYATIGLIHADQLLGRGIAVLWAPDWRN</sequence>
<evidence type="ECO:0000256" key="1">
    <source>
        <dbReference type="SAM" id="Phobius"/>
    </source>
</evidence>
<name>A0AAN0NJ39_9RHOB</name>
<dbReference type="RefSeq" id="WP_342075152.1">
    <property type="nucleotide sequence ID" value="NZ_CP151764.2"/>
</dbReference>
<reference evidence="3" key="1">
    <citation type="submission" date="2024-08" db="EMBL/GenBank/DDBJ databases">
        <title>Phylogenomic analyses of a clade within the roseobacter group suggest taxonomic reassignments of species of the genera Aestuariivita, Citreicella, Loktanella, Nautella, Pelagibaca, Ruegeria, Thalassobius, Thiobacimonas and Tropicibacter, and the proposal o.</title>
        <authorList>
            <person name="Jeon C.O."/>
        </authorList>
    </citation>
    <scope>NUCLEOTIDE SEQUENCE</scope>
    <source>
        <strain evidence="3">SS1-5</strain>
        <plasmid evidence="3">pSS1-5</plasmid>
    </source>
</reference>
<feature type="transmembrane region" description="Helical" evidence="1">
    <location>
        <begin position="12"/>
        <end position="29"/>
    </location>
</feature>
<dbReference type="InterPro" id="IPR019533">
    <property type="entry name" value="Peptidase_S26"/>
</dbReference>
<dbReference type="KEGG" id="yrh:AABB31_01565"/>
<dbReference type="InterPro" id="IPR036286">
    <property type="entry name" value="LexA/Signal_pep-like_sf"/>
</dbReference>
<dbReference type="Pfam" id="PF10502">
    <property type="entry name" value="Peptidase_S26"/>
    <property type="match status" value="1"/>
</dbReference>
<keyword evidence="1" id="KW-1133">Transmembrane helix</keyword>
<evidence type="ECO:0000259" key="2">
    <source>
        <dbReference type="Pfam" id="PF10502"/>
    </source>
</evidence>
<protein>
    <submittedName>
        <fullName evidence="3">S26 family signal peptidase</fullName>
    </submittedName>
</protein>
<keyword evidence="4" id="KW-1185">Reference proteome</keyword>
<feature type="domain" description="Peptidase S26" evidence="2">
    <location>
        <begin position="17"/>
        <end position="165"/>
    </location>
</feature>
<dbReference type="Gene3D" id="2.10.109.10">
    <property type="entry name" value="Umud Fragment, subunit A"/>
    <property type="match status" value="1"/>
</dbReference>
<dbReference type="AlphaFoldDB" id="A0AAN0NJ39"/>
<organism evidence="3 4">
    <name type="scientific">Yoonia rhodophyticola</name>
    <dbReference type="NCBI Taxonomy" id="3137370"/>
    <lineage>
        <taxon>Bacteria</taxon>
        <taxon>Pseudomonadati</taxon>
        <taxon>Pseudomonadota</taxon>
        <taxon>Alphaproteobacteria</taxon>
        <taxon>Rhodobacterales</taxon>
        <taxon>Paracoccaceae</taxon>
        <taxon>Yoonia</taxon>
    </lineage>
</organism>
<proteinExistence type="predicted"/>
<dbReference type="GO" id="GO:0004252">
    <property type="term" value="F:serine-type endopeptidase activity"/>
    <property type="evidence" value="ECO:0007669"/>
    <property type="project" value="InterPro"/>
</dbReference>